<dbReference type="Pfam" id="PF13432">
    <property type="entry name" value="TPR_16"/>
    <property type="match status" value="1"/>
</dbReference>
<reference evidence="3" key="1">
    <citation type="submission" date="2022-10" db="EMBL/GenBank/DDBJ databases">
        <title>Completed Genome Sequence of two octocoral isolated bacterium, Endozoicomonas euniceicola EF212T and Endozoicomonas gorgoniicola PS125T.</title>
        <authorList>
            <person name="Chiou Y.-J."/>
            <person name="Chen Y.-H."/>
        </authorList>
    </citation>
    <scope>NUCLEOTIDE SEQUENCE</scope>
    <source>
        <strain evidence="3">EF212</strain>
    </source>
</reference>
<evidence type="ECO:0000256" key="1">
    <source>
        <dbReference type="PROSITE-ProRule" id="PRU00339"/>
    </source>
</evidence>
<evidence type="ECO:0000313" key="3">
    <source>
        <dbReference type="EMBL" id="UYM14474.1"/>
    </source>
</evidence>
<protein>
    <submittedName>
        <fullName evidence="3">Tetratricopeptide repeat protein</fullName>
    </submittedName>
</protein>
<dbReference type="InterPro" id="IPR052384">
    <property type="entry name" value="TMTC_O-mannosyltransferase"/>
</dbReference>
<feature type="chain" id="PRO_5046643775" evidence="2">
    <location>
        <begin position="19"/>
        <end position="444"/>
    </location>
</feature>
<keyword evidence="1" id="KW-0802">TPR repeat</keyword>
<feature type="repeat" description="TPR" evidence="1">
    <location>
        <begin position="149"/>
        <end position="182"/>
    </location>
</feature>
<dbReference type="PROSITE" id="PS50005">
    <property type="entry name" value="TPR"/>
    <property type="match status" value="2"/>
</dbReference>
<proteinExistence type="predicted"/>
<dbReference type="SUPFAM" id="SSF48452">
    <property type="entry name" value="TPR-like"/>
    <property type="match status" value="2"/>
</dbReference>
<gene>
    <name evidence="3" type="ORF">NX720_16440</name>
</gene>
<keyword evidence="2" id="KW-0732">Signal</keyword>
<feature type="signal peptide" evidence="2">
    <location>
        <begin position="1"/>
        <end position="18"/>
    </location>
</feature>
<dbReference type="InterPro" id="IPR019734">
    <property type="entry name" value="TPR_rpt"/>
</dbReference>
<organism evidence="3 4">
    <name type="scientific">Endozoicomonas euniceicola</name>
    <dbReference type="NCBI Taxonomy" id="1234143"/>
    <lineage>
        <taxon>Bacteria</taxon>
        <taxon>Pseudomonadati</taxon>
        <taxon>Pseudomonadota</taxon>
        <taxon>Gammaproteobacteria</taxon>
        <taxon>Oceanospirillales</taxon>
        <taxon>Endozoicomonadaceae</taxon>
        <taxon>Endozoicomonas</taxon>
    </lineage>
</organism>
<evidence type="ECO:0000256" key="2">
    <source>
        <dbReference type="SAM" id="SignalP"/>
    </source>
</evidence>
<dbReference type="PANTHER" id="PTHR44216:SF3">
    <property type="entry name" value="PROTEIN O-MANNOSYL-TRANSFERASE TMTC2"/>
    <property type="match status" value="1"/>
</dbReference>
<dbReference type="PANTHER" id="PTHR44216">
    <property type="entry name" value="PROTEIN O-MANNOSYL-TRANSFERASE TMTC2"/>
    <property type="match status" value="1"/>
</dbReference>
<dbReference type="RefSeq" id="WP_262595969.1">
    <property type="nucleotide sequence ID" value="NZ_CP103300.1"/>
</dbReference>
<dbReference type="EMBL" id="CP103300">
    <property type="protein sequence ID" value="UYM14474.1"/>
    <property type="molecule type" value="Genomic_DNA"/>
</dbReference>
<dbReference type="InterPro" id="IPR011990">
    <property type="entry name" value="TPR-like_helical_dom_sf"/>
</dbReference>
<dbReference type="PROSITE" id="PS51257">
    <property type="entry name" value="PROKAR_LIPOPROTEIN"/>
    <property type="match status" value="1"/>
</dbReference>
<feature type="repeat" description="TPR" evidence="1">
    <location>
        <begin position="82"/>
        <end position="115"/>
    </location>
</feature>
<dbReference type="Proteomes" id="UP001163255">
    <property type="component" value="Chromosome"/>
</dbReference>
<accession>A0ABY6GP00</accession>
<sequence length="444" mass="49788">MKKLIFILLCFCASIACATTDFDWDGGDLHFQFSTSPYQQREPRITSEEYETLNKVVELVKNQRESDAMTELRIQLARKPSAAMWFSLAQLQQQQQQHKAAVESLRHSIDLLPQFTRAHESLGLLLTQQGNYKAARPHLRQAARQGAPAQIYAMLGYGYLQTSQPQAATAAYSHALMLAGDNPQWKRGLLHAAMAAGDDSLARSMTDQLLADAPDNARLYILRAGLAQRQNHWPEAIASLEIAQQLMPGNELSWQLAQVYLSQGYYQMAQPHLLQFIHNGIEGHQQQLLEMADYLISQQQYTLADNTLKTLMLSSSLNASERSHGFVSQAMLLAEKNPGKSASQQIDLLQKSLKLNPLNGRALIAMAGLYEDSNPLQAEALYRRAESVSSVQLEALQRHAQLLLTQEAYRRAEQLLQQAVKQSPNDRQLRDNLVLVSRIVQSQG</sequence>
<name>A0ABY6GP00_9GAMM</name>
<evidence type="ECO:0000313" key="4">
    <source>
        <dbReference type="Proteomes" id="UP001163255"/>
    </source>
</evidence>
<keyword evidence="4" id="KW-1185">Reference proteome</keyword>
<dbReference type="SMART" id="SM00028">
    <property type="entry name" value="TPR"/>
    <property type="match status" value="5"/>
</dbReference>
<dbReference type="Gene3D" id="1.25.40.10">
    <property type="entry name" value="Tetratricopeptide repeat domain"/>
    <property type="match status" value="3"/>
</dbReference>